<dbReference type="GO" id="GO:0004888">
    <property type="term" value="F:transmembrane signaling receptor activity"/>
    <property type="evidence" value="ECO:0007669"/>
    <property type="project" value="InterPro"/>
</dbReference>
<keyword evidence="1" id="KW-0732">Signal</keyword>
<dbReference type="InterPro" id="IPR036734">
    <property type="entry name" value="Neur_chan_lig-bd_sf"/>
</dbReference>
<evidence type="ECO:0000256" key="1">
    <source>
        <dbReference type="SAM" id="SignalP"/>
    </source>
</evidence>
<accession>A0A0R3PMX2</accession>
<evidence type="ECO:0000259" key="2">
    <source>
        <dbReference type="Pfam" id="PF02931"/>
    </source>
</evidence>
<name>A0A0R3PMX2_ANGCS</name>
<feature type="signal peptide" evidence="1">
    <location>
        <begin position="1"/>
        <end position="19"/>
    </location>
</feature>
<dbReference type="OMA" id="CHESCEP"/>
<evidence type="ECO:0000313" key="3">
    <source>
        <dbReference type="WBParaSite" id="ACOC_0000631101-mRNA-1"/>
    </source>
</evidence>
<sequence>MWSVLLFSVCSTLLVSVRAQDDPEGIDDEGADAEAIYNKTYSEYQTDLERTIFKDYVNTRRPVRHSPIFRCHHHNQYDYSLRNISRPTDVSIHFHIVHVSINQQEQTMTVHGHLYMTWIDEFLGWDVTAFNGIRITRCSKWRVWQPKIKVANSVAGIYSAFEISTHAHQAKVEMYPTFSIKVGCNLDYADFPRDVNSCSLSVFAKQRMSEVRLRNYYNMPPTLSIGWGNQADKRIISDFEILNVSNHLTYYKHGNTSTLEPITANEMAVSWTVLHTTIHFQRHSVMFGISIALPCLVSVVIHDLVELRFKSLSYRKFCCHESCEPFCLSKKSLRRPITERTH</sequence>
<dbReference type="Pfam" id="PF02931">
    <property type="entry name" value="Neur_chan_LBD"/>
    <property type="match status" value="1"/>
</dbReference>
<feature type="chain" id="PRO_5006446423" evidence="1">
    <location>
        <begin position="20"/>
        <end position="342"/>
    </location>
</feature>
<protein>
    <submittedName>
        <fullName evidence="3">Neur_chan_LBD domain-containing protein</fullName>
    </submittedName>
</protein>
<dbReference type="PANTHER" id="PTHR18945">
    <property type="entry name" value="NEUROTRANSMITTER GATED ION CHANNEL"/>
    <property type="match status" value="1"/>
</dbReference>
<dbReference type="SUPFAM" id="SSF63712">
    <property type="entry name" value="Nicotinic receptor ligand binding domain-like"/>
    <property type="match status" value="1"/>
</dbReference>
<dbReference type="WBParaSite" id="ACOC_0000631101-mRNA-1">
    <property type="protein sequence ID" value="ACOC_0000631101-mRNA-1"/>
    <property type="gene ID" value="ACOC_0000631101"/>
</dbReference>
<proteinExistence type="predicted"/>
<reference evidence="3" key="1">
    <citation type="submission" date="2017-02" db="UniProtKB">
        <authorList>
            <consortium name="WormBaseParasite"/>
        </authorList>
    </citation>
    <scope>IDENTIFICATION</scope>
</reference>
<dbReference type="InterPro" id="IPR006201">
    <property type="entry name" value="Neur_channel"/>
</dbReference>
<dbReference type="GO" id="GO:0005230">
    <property type="term" value="F:extracellular ligand-gated monoatomic ion channel activity"/>
    <property type="evidence" value="ECO:0007669"/>
    <property type="project" value="InterPro"/>
</dbReference>
<dbReference type="GO" id="GO:0016020">
    <property type="term" value="C:membrane"/>
    <property type="evidence" value="ECO:0007669"/>
    <property type="project" value="InterPro"/>
</dbReference>
<feature type="domain" description="Neurotransmitter-gated ion-channel ligand-binding" evidence="2">
    <location>
        <begin position="75"/>
        <end position="228"/>
    </location>
</feature>
<dbReference type="AlphaFoldDB" id="A0A0R3PMX2"/>
<dbReference type="CDD" id="cd18989">
    <property type="entry name" value="LGIC_ECD_cation"/>
    <property type="match status" value="1"/>
</dbReference>
<organism evidence="3">
    <name type="scientific">Angiostrongylus costaricensis</name>
    <name type="common">Nematode worm</name>
    <dbReference type="NCBI Taxonomy" id="334426"/>
    <lineage>
        <taxon>Eukaryota</taxon>
        <taxon>Metazoa</taxon>
        <taxon>Ecdysozoa</taxon>
        <taxon>Nematoda</taxon>
        <taxon>Chromadorea</taxon>
        <taxon>Rhabditida</taxon>
        <taxon>Rhabditina</taxon>
        <taxon>Rhabditomorpha</taxon>
        <taxon>Strongyloidea</taxon>
        <taxon>Metastrongylidae</taxon>
        <taxon>Angiostrongylus</taxon>
    </lineage>
</organism>
<dbReference type="InterPro" id="IPR006202">
    <property type="entry name" value="Neur_chan_lig-bd"/>
</dbReference>
<dbReference type="Gene3D" id="2.70.170.10">
    <property type="entry name" value="Neurotransmitter-gated ion-channel ligand-binding domain"/>
    <property type="match status" value="1"/>
</dbReference>